<evidence type="ECO:0000313" key="1">
    <source>
        <dbReference type="EMBL" id="KAH7564887.1"/>
    </source>
</evidence>
<comment type="caution">
    <text evidence="1">The sequence shown here is derived from an EMBL/GenBank/DDBJ whole genome shotgun (WGS) entry which is preliminary data.</text>
</comment>
<name>A0ABQ8HKK7_9ROSI</name>
<accession>A0ABQ8HKK7</accession>
<sequence length="284" mass="32613">MFGPECSLQNIVDNLDVCSKALQEWNTVQKGALKCMIKVKKHEFQMANDVSNFDEWQVLNNIECELDNLLATEEKYWRQRSQVRWLQHGDRNTRYFHAKASSRRAKNLIPSLYNTDGNFGGSFEFMSNLVLHYFNEIFATSSPSSEHMQIIFGALKCKVTPAMNNLLDAAFHPYEIRIRMLKLDSGGWNVPLIRAGFDEQDCAFILSIPTCSNDTPDRHVPVDPICMLCGKHPETTTHALLGYPSLWQIRRAFPKLSGDIKVDSLKLIDALLFHKRVLYHSEFL</sequence>
<gene>
    <name evidence="1" type="ORF">JRO89_XS09G0055500</name>
</gene>
<organism evidence="1 2">
    <name type="scientific">Xanthoceras sorbifolium</name>
    <dbReference type="NCBI Taxonomy" id="99658"/>
    <lineage>
        <taxon>Eukaryota</taxon>
        <taxon>Viridiplantae</taxon>
        <taxon>Streptophyta</taxon>
        <taxon>Embryophyta</taxon>
        <taxon>Tracheophyta</taxon>
        <taxon>Spermatophyta</taxon>
        <taxon>Magnoliopsida</taxon>
        <taxon>eudicotyledons</taxon>
        <taxon>Gunneridae</taxon>
        <taxon>Pentapetalae</taxon>
        <taxon>rosids</taxon>
        <taxon>malvids</taxon>
        <taxon>Sapindales</taxon>
        <taxon>Sapindaceae</taxon>
        <taxon>Xanthoceroideae</taxon>
        <taxon>Xanthoceras</taxon>
    </lineage>
</organism>
<keyword evidence="2" id="KW-1185">Reference proteome</keyword>
<protein>
    <recommendedName>
        <fullName evidence="3">Reverse transcriptase zinc-binding domain-containing protein</fullName>
    </recommendedName>
</protein>
<dbReference type="Proteomes" id="UP000827721">
    <property type="component" value="Unassembled WGS sequence"/>
</dbReference>
<reference evidence="1 2" key="1">
    <citation type="submission" date="2021-02" db="EMBL/GenBank/DDBJ databases">
        <title>Plant Genome Project.</title>
        <authorList>
            <person name="Zhang R.-G."/>
        </authorList>
    </citation>
    <scope>NUCLEOTIDE SEQUENCE [LARGE SCALE GENOMIC DNA]</scope>
    <source>
        <tissue evidence="1">Leaves</tissue>
    </source>
</reference>
<dbReference type="EMBL" id="JAFEMO010000009">
    <property type="protein sequence ID" value="KAH7564887.1"/>
    <property type="molecule type" value="Genomic_DNA"/>
</dbReference>
<evidence type="ECO:0008006" key="3">
    <source>
        <dbReference type="Google" id="ProtNLM"/>
    </source>
</evidence>
<evidence type="ECO:0000313" key="2">
    <source>
        <dbReference type="Proteomes" id="UP000827721"/>
    </source>
</evidence>
<proteinExistence type="predicted"/>